<dbReference type="EMBL" id="JACDXW010000005">
    <property type="protein sequence ID" value="MCB5364111.1"/>
    <property type="molecule type" value="Genomic_DNA"/>
</dbReference>
<keyword evidence="6" id="KW-1185">Reference proteome</keyword>
<organism evidence="5 6">
    <name type="scientific">Mesopusillimonas faecipullorum</name>
    <dbReference type="NCBI Taxonomy" id="2755040"/>
    <lineage>
        <taxon>Bacteria</taxon>
        <taxon>Pseudomonadati</taxon>
        <taxon>Pseudomonadota</taxon>
        <taxon>Betaproteobacteria</taxon>
        <taxon>Burkholderiales</taxon>
        <taxon>Alcaligenaceae</taxon>
        <taxon>Mesopusillimonas</taxon>
    </lineage>
</organism>
<evidence type="ECO:0000313" key="6">
    <source>
        <dbReference type="Proteomes" id="UP000776983"/>
    </source>
</evidence>
<dbReference type="Pfam" id="PF12833">
    <property type="entry name" value="HTH_18"/>
    <property type="match status" value="1"/>
</dbReference>
<keyword evidence="1" id="KW-0805">Transcription regulation</keyword>
<evidence type="ECO:0000256" key="2">
    <source>
        <dbReference type="ARBA" id="ARBA00023125"/>
    </source>
</evidence>
<dbReference type="PANTHER" id="PTHR11019">
    <property type="entry name" value="HTH-TYPE TRANSCRIPTIONAL REGULATOR NIMR"/>
    <property type="match status" value="1"/>
</dbReference>
<keyword evidence="2" id="KW-0238">DNA-binding</keyword>
<dbReference type="InterPro" id="IPR009057">
    <property type="entry name" value="Homeodomain-like_sf"/>
</dbReference>
<evidence type="ECO:0000313" key="5">
    <source>
        <dbReference type="EMBL" id="MCB5364111.1"/>
    </source>
</evidence>
<dbReference type="PROSITE" id="PS01124">
    <property type="entry name" value="HTH_ARAC_FAMILY_2"/>
    <property type="match status" value="1"/>
</dbReference>
<gene>
    <name evidence="5" type="ORF">H0484_10180</name>
</gene>
<dbReference type="SUPFAM" id="SSF46689">
    <property type="entry name" value="Homeodomain-like"/>
    <property type="match status" value="2"/>
</dbReference>
<dbReference type="PANTHER" id="PTHR11019:SF159">
    <property type="entry name" value="TRANSCRIPTIONAL REGULATOR-RELATED"/>
    <property type="match status" value="1"/>
</dbReference>
<evidence type="ECO:0000256" key="3">
    <source>
        <dbReference type="ARBA" id="ARBA00023163"/>
    </source>
</evidence>
<reference evidence="5 6" key="1">
    <citation type="submission" date="2020-07" db="EMBL/GenBank/DDBJ databases">
        <title>Pusillimonas sp. nov., isolated from poultry manure in Taiwan.</title>
        <authorList>
            <person name="Lin S.-Y."/>
            <person name="Tang Y.-S."/>
            <person name="Young C.-C."/>
        </authorList>
    </citation>
    <scope>NUCLEOTIDE SEQUENCE [LARGE SCALE GENOMIC DNA]</scope>
    <source>
        <strain evidence="5 6">CC-YST705</strain>
    </source>
</reference>
<feature type="domain" description="HTH araC/xylS-type" evidence="4">
    <location>
        <begin position="230"/>
        <end position="327"/>
    </location>
</feature>
<accession>A0ABS8CDJ5</accession>
<name>A0ABS8CDJ5_9BURK</name>
<dbReference type="InterPro" id="IPR018062">
    <property type="entry name" value="HTH_AraC-typ_CS"/>
</dbReference>
<protein>
    <submittedName>
        <fullName evidence="5">AraC family transcriptional regulator</fullName>
    </submittedName>
</protein>
<keyword evidence="3" id="KW-0804">Transcription</keyword>
<evidence type="ECO:0000259" key="4">
    <source>
        <dbReference type="PROSITE" id="PS01124"/>
    </source>
</evidence>
<evidence type="ECO:0000256" key="1">
    <source>
        <dbReference type="ARBA" id="ARBA00023015"/>
    </source>
</evidence>
<proteinExistence type="predicted"/>
<dbReference type="PROSITE" id="PS00041">
    <property type="entry name" value="HTH_ARAC_FAMILY_1"/>
    <property type="match status" value="1"/>
</dbReference>
<dbReference type="InterPro" id="IPR032783">
    <property type="entry name" value="AraC_lig"/>
</dbReference>
<sequence length="329" mass="36459">MGQCARLHHFALEVSTLSYEQISNCLDASAEQRLAQDFLLGSLEVRASLFHLGQYCGTWEASLNGHFRPGFHLLLDGSCWLHMPDRPSMQLKAGDAVFFLSDQPHVLTPRPQAPDFNRPIQRQDMLPLTDDEADGTALACGFFDFRPGLSTLLLQNLPETLLMRSGDPRFESAHMLFRLLVDEARQNGGGSSPLLSRLVELLLFYAMRSVTLDEPQLHGVLTLVREPVMARVVAAIVEAPQQAWSTDDMAAVAHMSRANFHRRFTLLSGMTPASLLLNLRVRLACERLRQGESVEQVADAVGYQSISAFTRAFSRVTGLSPAAWKRGAA</sequence>
<dbReference type="InterPro" id="IPR018060">
    <property type="entry name" value="HTH_AraC"/>
</dbReference>
<dbReference type="Pfam" id="PF12852">
    <property type="entry name" value="Cupin_6"/>
    <property type="match status" value="1"/>
</dbReference>
<dbReference type="SMART" id="SM00342">
    <property type="entry name" value="HTH_ARAC"/>
    <property type="match status" value="1"/>
</dbReference>
<comment type="caution">
    <text evidence="5">The sequence shown here is derived from an EMBL/GenBank/DDBJ whole genome shotgun (WGS) entry which is preliminary data.</text>
</comment>
<dbReference type="Gene3D" id="1.10.10.60">
    <property type="entry name" value="Homeodomain-like"/>
    <property type="match status" value="1"/>
</dbReference>
<dbReference type="Proteomes" id="UP000776983">
    <property type="component" value="Unassembled WGS sequence"/>
</dbReference>